<dbReference type="Proteomes" id="UP000199062">
    <property type="component" value="Unassembled WGS sequence"/>
</dbReference>
<dbReference type="InterPro" id="IPR011991">
    <property type="entry name" value="ArsR-like_HTH"/>
</dbReference>
<dbReference type="AlphaFoldDB" id="A0A1I6M904"/>
<evidence type="ECO:0000313" key="2">
    <source>
        <dbReference type="Proteomes" id="UP000199062"/>
    </source>
</evidence>
<evidence type="ECO:0000313" key="1">
    <source>
        <dbReference type="EMBL" id="SFS12210.1"/>
    </source>
</evidence>
<dbReference type="InterPro" id="IPR036388">
    <property type="entry name" value="WH-like_DNA-bd_sf"/>
</dbReference>
<name>A0A1I6M904_9EURY</name>
<organism evidence="1 2">
    <name type="scientific">Halomicrobium zhouii</name>
    <dbReference type="NCBI Taxonomy" id="767519"/>
    <lineage>
        <taxon>Archaea</taxon>
        <taxon>Methanobacteriati</taxon>
        <taxon>Methanobacteriota</taxon>
        <taxon>Stenosarchaea group</taxon>
        <taxon>Halobacteria</taxon>
        <taxon>Halobacteriales</taxon>
        <taxon>Haloarculaceae</taxon>
        <taxon>Halomicrobium</taxon>
    </lineage>
</organism>
<sequence>MPPASDPPGVPDDPTLEAVVALLDDEHVRQILTATSVDALSAKELSERCDVSQATVYRRVERLTAAGLVDERTRPRADGHHDTVYVATLDEVSIRLRDGDLQFDLERRGDDVADRLTRLWEDF</sequence>
<accession>A0A1I6M904</accession>
<dbReference type="Pfam" id="PF12840">
    <property type="entry name" value="HTH_20"/>
    <property type="match status" value="1"/>
</dbReference>
<dbReference type="Gene3D" id="1.10.10.10">
    <property type="entry name" value="Winged helix-like DNA-binding domain superfamily/Winged helix DNA-binding domain"/>
    <property type="match status" value="1"/>
</dbReference>
<keyword evidence="2" id="KW-1185">Reference proteome</keyword>
<dbReference type="InterPro" id="IPR036390">
    <property type="entry name" value="WH_DNA-bd_sf"/>
</dbReference>
<dbReference type="CDD" id="cd00090">
    <property type="entry name" value="HTH_ARSR"/>
    <property type="match status" value="1"/>
</dbReference>
<proteinExistence type="predicted"/>
<dbReference type="SUPFAM" id="SSF46785">
    <property type="entry name" value="Winged helix' DNA-binding domain"/>
    <property type="match status" value="1"/>
</dbReference>
<reference evidence="1 2" key="1">
    <citation type="submission" date="2016-10" db="EMBL/GenBank/DDBJ databases">
        <authorList>
            <person name="de Groot N.N."/>
        </authorList>
    </citation>
    <scope>NUCLEOTIDE SEQUENCE [LARGE SCALE GENOMIC DNA]</scope>
    <source>
        <strain evidence="1 2">CGMCC 1.10457</strain>
    </source>
</reference>
<dbReference type="EMBL" id="FOZK01000005">
    <property type="protein sequence ID" value="SFS12210.1"/>
    <property type="molecule type" value="Genomic_DNA"/>
</dbReference>
<gene>
    <name evidence="1" type="ORF">SAMN05216559_4040</name>
</gene>
<dbReference type="OrthoDB" id="290446at2157"/>
<dbReference type="STRING" id="767519.SAMN05216559_4040"/>
<dbReference type="RefSeq" id="WP_089819113.1">
    <property type="nucleotide sequence ID" value="NZ_FOZK01000005.1"/>
</dbReference>
<protein>
    <submittedName>
        <fullName evidence="1">Helix-turn-helix domain-containing protein</fullName>
    </submittedName>
</protein>